<dbReference type="KEGG" id="vg:77057411"/>
<dbReference type="RefSeq" id="YP_009801324.1">
    <property type="nucleotide sequence ID" value="NC_047968.1"/>
</dbReference>
<reference evidence="1 2" key="1">
    <citation type="submission" date="2018-04" db="EMBL/GenBank/DDBJ databases">
        <title>Klebsiella phage.</title>
        <authorList>
            <person name="Kozlova Y.N."/>
            <person name="Morozova V.V."/>
            <person name="Tikunov A.Y."/>
            <person name="Klopotova M.R."/>
            <person name="Fofanov M.V."/>
            <person name="Tikunova N.V."/>
        </authorList>
    </citation>
    <scope>NUCLEOTIDE SEQUENCE [LARGE SCALE GENOMIC DNA]</scope>
    <source>
        <strain evidence="1">192</strain>
    </source>
</reference>
<evidence type="ECO:0000313" key="2">
    <source>
        <dbReference type="Proteomes" id="UP000246427"/>
    </source>
</evidence>
<dbReference type="EMBL" id="MH172261">
    <property type="protein sequence ID" value="AWN07065.1"/>
    <property type="molecule type" value="Genomic_DNA"/>
</dbReference>
<accession>A0A2U8USF8</accession>
<dbReference type="Pfam" id="PF17574">
    <property type="entry name" value="TA_inhibitor"/>
    <property type="match status" value="1"/>
</dbReference>
<evidence type="ECO:0000313" key="1">
    <source>
        <dbReference type="EMBL" id="AWN07065.1"/>
    </source>
</evidence>
<keyword evidence="2" id="KW-1185">Reference proteome</keyword>
<dbReference type="Proteomes" id="UP000246427">
    <property type="component" value="Segment"/>
</dbReference>
<name>A0A2U8USF8_9CAUD</name>
<protein>
    <recommendedName>
        <fullName evidence="3">Inhibitor of host toxin/antitoxin system</fullName>
    </recommendedName>
</protein>
<organism evidence="1 2">
    <name type="scientific">Klebsiella phage KP32_isolate 192</name>
    <dbReference type="NCBI Taxonomy" id="2790304"/>
    <lineage>
        <taxon>Viruses</taxon>
        <taxon>Duplodnaviria</taxon>
        <taxon>Heunggongvirae</taxon>
        <taxon>Uroviricota</taxon>
        <taxon>Caudoviricetes</taxon>
        <taxon>Autographivirales</taxon>
        <taxon>Autotranscriptaviridae</taxon>
        <taxon>Studiervirinae</taxon>
        <taxon>Przondovirus</taxon>
        <taxon>Przondovirus KP32i192</taxon>
    </lineage>
</organism>
<dbReference type="InterPro" id="IPR035151">
    <property type="entry name" value="TA_inhibitor"/>
</dbReference>
<sequence>MTTIKAKFPGNTIQLSDTVDQWGRKVHINVRNDKVTLVYRWKAKSDNRAHTQRVTLDDTQAARLLASVAVAAAVAVGEDKVRDAILGKEVGETSMRLAAASELK</sequence>
<dbReference type="GeneID" id="77057411"/>
<evidence type="ECO:0008006" key="3">
    <source>
        <dbReference type="Google" id="ProtNLM"/>
    </source>
</evidence>
<proteinExistence type="predicted"/>